<name>A0A225MKE7_9BURK</name>
<feature type="chain" id="PRO_5012985470" description="LacI family transcriptional regulator" evidence="2">
    <location>
        <begin position="29"/>
        <end position="323"/>
    </location>
</feature>
<evidence type="ECO:0000313" key="4">
    <source>
        <dbReference type="Proteomes" id="UP000214603"/>
    </source>
</evidence>
<dbReference type="PANTHER" id="PTHR42928:SF5">
    <property type="entry name" value="BLR1237 PROTEIN"/>
    <property type="match status" value="1"/>
</dbReference>
<dbReference type="EMBL" id="NJIH01000004">
    <property type="protein sequence ID" value="OWT61724.1"/>
    <property type="molecule type" value="Genomic_DNA"/>
</dbReference>
<keyword evidence="4" id="KW-1185">Reference proteome</keyword>
<dbReference type="PIRSF" id="PIRSF017082">
    <property type="entry name" value="YflP"/>
    <property type="match status" value="1"/>
</dbReference>
<evidence type="ECO:0000256" key="1">
    <source>
        <dbReference type="ARBA" id="ARBA00006987"/>
    </source>
</evidence>
<dbReference type="Pfam" id="PF03401">
    <property type="entry name" value="TctC"/>
    <property type="match status" value="1"/>
</dbReference>
<dbReference type="InterPro" id="IPR042100">
    <property type="entry name" value="Bug_dom1"/>
</dbReference>
<evidence type="ECO:0000313" key="3">
    <source>
        <dbReference type="EMBL" id="OWT61724.1"/>
    </source>
</evidence>
<dbReference type="Proteomes" id="UP000214603">
    <property type="component" value="Unassembled WGS sequence"/>
</dbReference>
<keyword evidence="2" id="KW-0732">Signal</keyword>
<sequence>MRRLITAGRLWVLAAAAVCAVSTAAAQAAWPEQTITLVAPFPPGGNADLLSRALGKDLSDALGQPVIVENKPGAGGMLGSRYVARAKADGYTLLMGAFSNVLNEFFYTKKLLDLRKDLAPVSQIVSIPNYVAVASNSKYKNLKDLLAGAKARPREITCGTSGVGTSSDLICALLNEMAGVAITRIPYKGGIPAITALMGGQITFIAANEALPYIKDKRIKGIAVTSGKRSPLAPELPSMAETVPGLEMESWYGVFAPAGTPKAVVDKLAAAISAAMKSPAMKKRLELIGAIPVGGSPAEFKTLISNDLDKWGKLVKPLNIRRD</sequence>
<proteinExistence type="inferred from homology"/>
<accession>A0A225MKE7</accession>
<dbReference type="CDD" id="cd13578">
    <property type="entry name" value="PBP2_Bug27"/>
    <property type="match status" value="1"/>
</dbReference>
<dbReference type="SUPFAM" id="SSF53850">
    <property type="entry name" value="Periplasmic binding protein-like II"/>
    <property type="match status" value="1"/>
</dbReference>
<gene>
    <name evidence="3" type="ORF">CEY11_07715</name>
</gene>
<dbReference type="Gene3D" id="3.40.190.150">
    <property type="entry name" value="Bordetella uptake gene, domain 1"/>
    <property type="match status" value="1"/>
</dbReference>
<reference evidence="4" key="1">
    <citation type="submission" date="2017-06" db="EMBL/GenBank/DDBJ databases">
        <title>Herbaspirillum phytohormonus sp. nov., isolated from the root nodule of Robinia pseudoacacia in lead-zinc mine.</title>
        <authorList>
            <person name="Fan M."/>
            <person name="Lin Y."/>
        </authorList>
    </citation>
    <scope>NUCLEOTIDE SEQUENCE [LARGE SCALE GENOMIC DNA]</scope>
    <source>
        <strain evidence="4">SC-089</strain>
    </source>
</reference>
<dbReference type="AlphaFoldDB" id="A0A225MKE7"/>
<dbReference type="OrthoDB" id="8627412at2"/>
<feature type="signal peptide" evidence="2">
    <location>
        <begin position="1"/>
        <end position="28"/>
    </location>
</feature>
<organism evidence="3 4">
    <name type="scientific">Candidimonas nitroreducens</name>
    <dbReference type="NCBI Taxonomy" id="683354"/>
    <lineage>
        <taxon>Bacteria</taxon>
        <taxon>Pseudomonadati</taxon>
        <taxon>Pseudomonadota</taxon>
        <taxon>Betaproteobacteria</taxon>
        <taxon>Burkholderiales</taxon>
        <taxon>Alcaligenaceae</taxon>
        <taxon>Candidimonas</taxon>
    </lineage>
</organism>
<comment type="caution">
    <text evidence="3">The sequence shown here is derived from an EMBL/GenBank/DDBJ whole genome shotgun (WGS) entry which is preliminary data.</text>
</comment>
<dbReference type="Gene3D" id="3.40.190.10">
    <property type="entry name" value="Periplasmic binding protein-like II"/>
    <property type="match status" value="1"/>
</dbReference>
<evidence type="ECO:0000256" key="2">
    <source>
        <dbReference type="SAM" id="SignalP"/>
    </source>
</evidence>
<dbReference type="PANTHER" id="PTHR42928">
    <property type="entry name" value="TRICARBOXYLATE-BINDING PROTEIN"/>
    <property type="match status" value="1"/>
</dbReference>
<protein>
    <recommendedName>
        <fullName evidence="5">LacI family transcriptional regulator</fullName>
    </recommendedName>
</protein>
<evidence type="ECO:0008006" key="5">
    <source>
        <dbReference type="Google" id="ProtNLM"/>
    </source>
</evidence>
<dbReference type="InterPro" id="IPR005064">
    <property type="entry name" value="BUG"/>
</dbReference>
<dbReference type="RefSeq" id="WP_088602811.1">
    <property type="nucleotide sequence ID" value="NZ_NJIH01000004.1"/>
</dbReference>
<comment type="similarity">
    <text evidence="1">Belongs to the UPF0065 (bug) family.</text>
</comment>